<dbReference type="InterPro" id="IPR036364">
    <property type="entry name" value="SEA_dom_sf"/>
</dbReference>
<dbReference type="AlphaFoldDB" id="A0A0M3HMZ5"/>
<name>A0A0M3HMZ5_ASCLU</name>
<dbReference type="Gene3D" id="3.30.70.960">
    <property type="entry name" value="SEA domain"/>
    <property type="match status" value="1"/>
</dbReference>
<evidence type="ECO:0000313" key="2">
    <source>
        <dbReference type="Proteomes" id="UP000036681"/>
    </source>
</evidence>
<protein>
    <submittedName>
        <fullName evidence="3">SEA domain-containing protein</fullName>
    </submittedName>
</protein>
<dbReference type="Pfam" id="PF01390">
    <property type="entry name" value="SEA"/>
    <property type="match status" value="1"/>
</dbReference>
<dbReference type="SUPFAM" id="SSF82671">
    <property type="entry name" value="SEA domain"/>
    <property type="match status" value="1"/>
</dbReference>
<dbReference type="InterPro" id="IPR000082">
    <property type="entry name" value="SEA_dom"/>
</dbReference>
<evidence type="ECO:0000313" key="3">
    <source>
        <dbReference type="WBParaSite" id="ALUE_0000297601-mRNA-1"/>
    </source>
</evidence>
<sequence>MALSLFTVISLAVIYRVTINFTKLPYSSQLRHPGSQEFLHTNEQIARSMERLLKSIPGEHKASVLTYRYHQVIGTLVTLDVYSNVPNSAIRTTIERATRRGHIGRFAVSGEGFEFHVIKGECPSCCFQYFLTCIL</sequence>
<reference evidence="3" key="1">
    <citation type="submission" date="2017-02" db="UniProtKB">
        <authorList>
            <consortium name="WormBaseParasite"/>
        </authorList>
    </citation>
    <scope>IDENTIFICATION</scope>
</reference>
<dbReference type="WBParaSite" id="ALUE_0000297601-mRNA-1">
    <property type="protein sequence ID" value="ALUE_0000297601-mRNA-1"/>
    <property type="gene ID" value="ALUE_0000297601"/>
</dbReference>
<accession>A0A0M3HMZ5</accession>
<feature type="domain" description="SEA" evidence="1">
    <location>
        <begin position="14"/>
        <end position="81"/>
    </location>
</feature>
<keyword evidence="2" id="KW-1185">Reference proteome</keyword>
<dbReference type="Proteomes" id="UP000036681">
    <property type="component" value="Unplaced"/>
</dbReference>
<organism evidence="2 3">
    <name type="scientific">Ascaris lumbricoides</name>
    <name type="common">Giant roundworm</name>
    <dbReference type="NCBI Taxonomy" id="6252"/>
    <lineage>
        <taxon>Eukaryota</taxon>
        <taxon>Metazoa</taxon>
        <taxon>Ecdysozoa</taxon>
        <taxon>Nematoda</taxon>
        <taxon>Chromadorea</taxon>
        <taxon>Rhabditida</taxon>
        <taxon>Spirurina</taxon>
        <taxon>Ascaridomorpha</taxon>
        <taxon>Ascaridoidea</taxon>
        <taxon>Ascarididae</taxon>
        <taxon>Ascaris</taxon>
    </lineage>
</organism>
<evidence type="ECO:0000259" key="1">
    <source>
        <dbReference type="Pfam" id="PF01390"/>
    </source>
</evidence>
<proteinExistence type="predicted"/>